<evidence type="ECO:0000256" key="8">
    <source>
        <dbReference type="ARBA" id="ARBA00023136"/>
    </source>
</evidence>
<evidence type="ECO:0000256" key="1">
    <source>
        <dbReference type="ARBA" id="ARBA00004637"/>
    </source>
</evidence>
<dbReference type="InterPro" id="IPR036869">
    <property type="entry name" value="J_dom_sf"/>
</dbReference>
<protein>
    <recommendedName>
        <fullName evidence="11">Mitochondrial import inner membrane translocase subunit tim16</fullName>
    </recommendedName>
</protein>
<name>A0AAN7U937_9MYCE</name>
<evidence type="ECO:0000313" key="10">
    <source>
        <dbReference type="Proteomes" id="UP001344447"/>
    </source>
</evidence>
<evidence type="ECO:0000256" key="2">
    <source>
        <dbReference type="ARBA" id="ARBA00008817"/>
    </source>
</evidence>
<dbReference type="Gene3D" id="1.10.287.110">
    <property type="entry name" value="DnaJ domain"/>
    <property type="match status" value="1"/>
</dbReference>
<dbReference type="PANTHER" id="PTHR12388">
    <property type="entry name" value="MITOCHONDRIA ASSOCIATED GRANULOCYTE MACROPHAGE CSF SIGNALING MOLECULE"/>
    <property type="match status" value="1"/>
</dbReference>
<keyword evidence="10" id="KW-1185">Reference proteome</keyword>
<comment type="subcellular location">
    <subcellularLocation>
        <location evidence="1">Mitochondrion inner membrane</location>
        <topology evidence="1">Peripheral membrane protein</topology>
    </subcellularLocation>
</comment>
<dbReference type="PANTHER" id="PTHR12388:SF0">
    <property type="entry name" value="MITOCHONDRIAL IMPORT INNER MEMBRANE TRANSLOCASE SUBUNIT TIM16"/>
    <property type="match status" value="1"/>
</dbReference>
<dbReference type="Proteomes" id="UP001344447">
    <property type="component" value="Unassembled WGS sequence"/>
</dbReference>
<dbReference type="InterPro" id="IPR005341">
    <property type="entry name" value="Tim16"/>
</dbReference>
<comment type="caution">
    <text evidence="9">The sequence shown here is derived from an EMBL/GenBank/DDBJ whole genome shotgun (WGS) entry which is preliminary data.</text>
</comment>
<keyword evidence="4" id="KW-0999">Mitochondrion inner membrane</keyword>
<proteinExistence type="inferred from homology"/>
<keyword evidence="6" id="KW-0811">Translocation</keyword>
<evidence type="ECO:0008006" key="11">
    <source>
        <dbReference type="Google" id="ProtNLM"/>
    </source>
</evidence>
<evidence type="ECO:0000313" key="9">
    <source>
        <dbReference type="EMBL" id="KAK5584667.1"/>
    </source>
</evidence>
<gene>
    <name evidence="9" type="ORF">RB653_006283</name>
</gene>
<dbReference type="EMBL" id="JAVFKY010000001">
    <property type="protein sequence ID" value="KAK5584667.1"/>
    <property type="molecule type" value="Genomic_DNA"/>
</dbReference>
<reference evidence="9 10" key="1">
    <citation type="submission" date="2023-11" db="EMBL/GenBank/DDBJ databases">
        <title>Dfirmibasis_genome.</title>
        <authorList>
            <person name="Edelbroek B."/>
            <person name="Kjellin J."/>
            <person name="Jerlstrom-Hultqvist J."/>
            <person name="Soderbom F."/>
        </authorList>
    </citation>
    <scope>NUCLEOTIDE SEQUENCE [LARGE SCALE GENOMIC DNA]</scope>
    <source>
        <strain evidence="9 10">TNS-C-14</strain>
    </source>
</reference>
<keyword evidence="5" id="KW-0653">Protein transport</keyword>
<keyword evidence="8" id="KW-0472">Membrane</keyword>
<evidence type="ECO:0000256" key="7">
    <source>
        <dbReference type="ARBA" id="ARBA00023128"/>
    </source>
</evidence>
<dbReference type="SUPFAM" id="SSF46565">
    <property type="entry name" value="Chaperone J-domain"/>
    <property type="match status" value="1"/>
</dbReference>
<evidence type="ECO:0000256" key="5">
    <source>
        <dbReference type="ARBA" id="ARBA00022927"/>
    </source>
</evidence>
<dbReference type="GO" id="GO:0005744">
    <property type="term" value="C:TIM23 mitochondrial import inner membrane translocase complex"/>
    <property type="evidence" value="ECO:0007669"/>
    <property type="project" value="InterPro"/>
</dbReference>
<keyword evidence="3" id="KW-0813">Transport</keyword>
<comment type="similarity">
    <text evidence="2">Belongs to the TIM16/PAM16 family.</text>
</comment>
<evidence type="ECO:0000256" key="4">
    <source>
        <dbReference type="ARBA" id="ARBA00022792"/>
    </source>
</evidence>
<dbReference type="FunFam" id="1.10.287.110:FF:000090">
    <property type="entry name" value="Mitochondrial import inner membrane translocase subunit TIM16, putative"/>
    <property type="match status" value="1"/>
</dbReference>
<dbReference type="GO" id="GO:0030150">
    <property type="term" value="P:protein import into mitochondrial matrix"/>
    <property type="evidence" value="ECO:0007669"/>
    <property type="project" value="InterPro"/>
</dbReference>
<evidence type="ECO:0000256" key="6">
    <source>
        <dbReference type="ARBA" id="ARBA00023010"/>
    </source>
</evidence>
<keyword evidence="7" id="KW-0496">Mitochondrion</keyword>
<dbReference type="AlphaFoldDB" id="A0AAN7U937"/>
<evidence type="ECO:0000256" key="3">
    <source>
        <dbReference type="ARBA" id="ARBA00022448"/>
    </source>
</evidence>
<accession>A0AAN7U937</accession>
<sequence length="113" mass="12276">MAARLLAKIIFTSGTVLVRSIQMAYKQAILQAESGMGAAAGSMDIKSKMSPIEARKILGLENVETISKEDVEKKYNELLTINDPKDGGSEYLQIKISGAKHCLHNALKDGKKI</sequence>
<dbReference type="Pfam" id="PF03656">
    <property type="entry name" value="Pam16"/>
    <property type="match status" value="1"/>
</dbReference>
<organism evidence="9 10">
    <name type="scientific">Dictyostelium firmibasis</name>
    <dbReference type="NCBI Taxonomy" id="79012"/>
    <lineage>
        <taxon>Eukaryota</taxon>
        <taxon>Amoebozoa</taxon>
        <taxon>Evosea</taxon>
        <taxon>Eumycetozoa</taxon>
        <taxon>Dictyostelia</taxon>
        <taxon>Dictyosteliales</taxon>
        <taxon>Dictyosteliaceae</taxon>
        <taxon>Dictyostelium</taxon>
    </lineage>
</organism>